<gene>
    <name evidence="2" type="ORF">SAMN02746065_11781</name>
</gene>
<evidence type="ECO:0000259" key="1">
    <source>
        <dbReference type="Pfam" id="PF01636"/>
    </source>
</evidence>
<dbReference type="InterPro" id="IPR002575">
    <property type="entry name" value="Aminoglycoside_PTrfase"/>
</dbReference>
<dbReference type="STRING" id="1121400.SAMN02746065_11781"/>
<dbReference type="Gene3D" id="3.90.1200.10">
    <property type="match status" value="1"/>
</dbReference>
<dbReference type="Proteomes" id="UP000192418">
    <property type="component" value="Unassembled WGS sequence"/>
</dbReference>
<sequence length="314" mass="36513">MDFQLLKKWNFAFSRFRRDIDIPGSPERCEERTVLEDQRQQLFVLEKFTLDQLPRKRKIAFVCHHLKARGLLWVHPPLKNIENTFVTSFQGAGWQLTPFIEGVPLHRPEYAFEAWRGRVMARVLLEFKQKAGTPPGGEPEKVFSITDYMMMLCRTLKEREPEILKRLGPIIAHLEQNFFPVHDKIPSGFSHGDFHPLNVIWAGDDINGVIDWEFMGWKPEIYDLANLLGCLGMEDPPALVGELVRSLFHGLAAGKFFCPLGWQALLDFVIALRFAWLSEWLRKKDHEMIEMELVYLALLVENHDDITASWNAMR</sequence>
<protein>
    <submittedName>
        <fullName evidence="2">Homoserine kinase type II</fullName>
    </submittedName>
</protein>
<evidence type="ECO:0000313" key="2">
    <source>
        <dbReference type="EMBL" id="SMC96408.1"/>
    </source>
</evidence>
<reference evidence="2 3" key="1">
    <citation type="submission" date="2017-04" db="EMBL/GenBank/DDBJ databases">
        <authorList>
            <person name="Afonso C.L."/>
            <person name="Miller P.J."/>
            <person name="Scott M.A."/>
            <person name="Spackman E."/>
            <person name="Goraichik I."/>
            <person name="Dimitrov K.M."/>
            <person name="Suarez D.L."/>
            <person name="Swayne D.E."/>
        </authorList>
    </citation>
    <scope>NUCLEOTIDE SEQUENCE [LARGE SCALE GENOMIC DNA]</scope>
    <source>
        <strain evidence="2 3">DSM 3385</strain>
    </source>
</reference>
<organism evidence="2 3">
    <name type="scientific">Desulfocicer vacuolatum DSM 3385</name>
    <dbReference type="NCBI Taxonomy" id="1121400"/>
    <lineage>
        <taxon>Bacteria</taxon>
        <taxon>Pseudomonadati</taxon>
        <taxon>Thermodesulfobacteriota</taxon>
        <taxon>Desulfobacteria</taxon>
        <taxon>Desulfobacterales</taxon>
        <taxon>Desulfobacteraceae</taxon>
        <taxon>Desulfocicer</taxon>
    </lineage>
</organism>
<evidence type="ECO:0000313" key="3">
    <source>
        <dbReference type="Proteomes" id="UP000192418"/>
    </source>
</evidence>
<accession>A0A1W2DHH8</accession>
<dbReference type="AlphaFoldDB" id="A0A1W2DHH8"/>
<keyword evidence="2" id="KW-0808">Transferase</keyword>
<dbReference type="EMBL" id="FWXY01000017">
    <property type="protein sequence ID" value="SMC96408.1"/>
    <property type="molecule type" value="Genomic_DNA"/>
</dbReference>
<keyword evidence="2" id="KW-0418">Kinase</keyword>
<dbReference type="RefSeq" id="WP_170923854.1">
    <property type="nucleotide sequence ID" value="NZ_FWXY01000017.1"/>
</dbReference>
<dbReference type="SUPFAM" id="SSF56112">
    <property type="entry name" value="Protein kinase-like (PK-like)"/>
    <property type="match status" value="1"/>
</dbReference>
<dbReference type="InterPro" id="IPR011009">
    <property type="entry name" value="Kinase-like_dom_sf"/>
</dbReference>
<name>A0A1W2DHH8_9BACT</name>
<dbReference type="GO" id="GO:0016301">
    <property type="term" value="F:kinase activity"/>
    <property type="evidence" value="ECO:0007669"/>
    <property type="project" value="UniProtKB-KW"/>
</dbReference>
<feature type="domain" description="Aminoglycoside phosphotransferase" evidence="1">
    <location>
        <begin position="42"/>
        <end position="254"/>
    </location>
</feature>
<keyword evidence="3" id="KW-1185">Reference proteome</keyword>
<proteinExistence type="predicted"/>
<dbReference type="Pfam" id="PF01636">
    <property type="entry name" value="APH"/>
    <property type="match status" value="1"/>
</dbReference>